<dbReference type="Gene3D" id="3.40.640.10">
    <property type="entry name" value="Type I PLP-dependent aspartate aminotransferase-like (Major domain)"/>
    <property type="match status" value="1"/>
</dbReference>
<dbReference type="GO" id="GO:0005737">
    <property type="term" value="C:cytoplasm"/>
    <property type="evidence" value="ECO:0007669"/>
    <property type="project" value="TreeGrafter"/>
</dbReference>
<keyword evidence="6 11" id="KW-0663">Pyridoxal phosphate</keyword>
<evidence type="ECO:0000256" key="6">
    <source>
        <dbReference type="ARBA" id="ARBA00022898"/>
    </source>
</evidence>
<dbReference type="EC" id="4.1.1.28" evidence="8"/>
<dbReference type="AlphaFoldDB" id="A0A2G9UF54"/>
<evidence type="ECO:0000256" key="4">
    <source>
        <dbReference type="ARBA" id="ARBA00022584"/>
    </source>
</evidence>
<evidence type="ECO:0000256" key="8">
    <source>
        <dbReference type="ARBA" id="ARBA00038886"/>
    </source>
</evidence>
<dbReference type="GO" id="GO:0006520">
    <property type="term" value="P:amino acid metabolic process"/>
    <property type="evidence" value="ECO:0007669"/>
    <property type="project" value="InterPro"/>
</dbReference>
<keyword evidence="7 11" id="KW-0456">Lyase</keyword>
<dbReference type="Proteomes" id="UP000230423">
    <property type="component" value="Unassembled WGS sequence"/>
</dbReference>
<dbReference type="PRINTS" id="PR00800">
    <property type="entry name" value="YHDCRBOXLASE"/>
</dbReference>
<dbReference type="InterPro" id="IPR015422">
    <property type="entry name" value="PyrdxlP-dep_Trfase_small"/>
</dbReference>
<organism evidence="12 13">
    <name type="scientific">Teladorsagia circumcincta</name>
    <name type="common">Brown stomach worm</name>
    <name type="synonym">Ostertagia circumcincta</name>
    <dbReference type="NCBI Taxonomy" id="45464"/>
    <lineage>
        <taxon>Eukaryota</taxon>
        <taxon>Metazoa</taxon>
        <taxon>Ecdysozoa</taxon>
        <taxon>Nematoda</taxon>
        <taxon>Chromadorea</taxon>
        <taxon>Rhabditida</taxon>
        <taxon>Rhabditina</taxon>
        <taxon>Rhabditomorpha</taxon>
        <taxon>Strongyloidea</taxon>
        <taxon>Trichostrongylidae</taxon>
        <taxon>Teladorsagia</taxon>
    </lineage>
</organism>
<sequence length="176" mass="20306">MQISKPDLIPGSFLACREFRYMSEGVEYADSLSFSTHKAVMSNCDCAPLWFRDGVAASKYFNMDAEYLIPEQKRTTRDNSHLQVGMGRRFRALKIYFVLRHLGAKYIKQALREKVRLAALFAELVTNDDDFELFVPQHLGLVCFRIRNGTHEEHAALCKAIEEDRQVYILPAKVRI</sequence>
<comment type="cofactor">
    <cofactor evidence="1 11">
        <name>pyridoxal 5'-phosphate</name>
        <dbReference type="ChEBI" id="CHEBI:597326"/>
    </cofactor>
</comment>
<accession>A0A2G9UF54</accession>
<evidence type="ECO:0000256" key="1">
    <source>
        <dbReference type="ARBA" id="ARBA00001933"/>
    </source>
</evidence>
<dbReference type="InterPro" id="IPR010977">
    <property type="entry name" value="Aromatic_deC"/>
</dbReference>
<gene>
    <name evidence="12" type="ORF">TELCIR_09343</name>
</gene>
<dbReference type="GO" id="GO:0030170">
    <property type="term" value="F:pyridoxal phosphate binding"/>
    <property type="evidence" value="ECO:0007669"/>
    <property type="project" value="InterPro"/>
</dbReference>
<dbReference type="GO" id="GO:0019752">
    <property type="term" value="P:carboxylic acid metabolic process"/>
    <property type="evidence" value="ECO:0007669"/>
    <property type="project" value="InterPro"/>
</dbReference>
<dbReference type="InterPro" id="IPR002129">
    <property type="entry name" value="PyrdxlP-dep_de-COase"/>
</dbReference>
<comment type="similarity">
    <text evidence="2 11">Belongs to the group II decarboxylase family.</text>
</comment>
<dbReference type="GO" id="GO:0042423">
    <property type="term" value="P:catecholamine biosynthetic process"/>
    <property type="evidence" value="ECO:0007669"/>
    <property type="project" value="UniProtKB-KW"/>
</dbReference>
<dbReference type="Gene3D" id="3.90.1150.10">
    <property type="entry name" value="Aspartate Aminotransferase, domain 1"/>
    <property type="match status" value="1"/>
</dbReference>
<keyword evidence="5" id="KW-0210">Decarboxylase</keyword>
<evidence type="ECO:0000256" key="3">
    <source>
        <dbReference type="ARBA" id="ARBA00011738"/>
    </source>
</evidence>
<dbReference type="EMBL" id="KZ346894">
    <property type="protein sequence ID" value="PIO68851.1"/>
    <property type="molecule type" value="Genomic_DNA"/>
</dbReference>
<evidence type="ECO:0000256" key="7">
    <source>
        <dbReference type="ARBA" id="ARBA00023239"/>
    </source>
</evidence>
<dbReference type="Pfam" id="PF00282">
    <property type="entry name" value="Pyridoxal_deC"/>
    <property type="match status" value="1"/>
</dbReference>
<comment type="subunit">
    <text evidence="3">Homodimer.</text>
</comment>
<reference evidence="12 13" key="1">
    <citation type="submission" date="2015-09" db="EMBL/GenBank/DDBJ databases">
        <title>Draft genome of the parasitic nematode Teladorsagia circumcincta isolate WARC Sus (inbred).</title>
        <authorList>
            <person name="Mitreva M."/>
        </authorList>
    </citation>
    <scope>NUCLEOTIDE SEQUENCE [LARGE SCALE GENOMIC DNA]</scope>
    <source>
        <strain evidence="12 13">S</strain>
    </source>
</reference>
<proteinExistence type="inferred from homology"/>
<dbReference type="GO" id="GO:0004058">
    <property type="term" value="F:aromatic-L-amino-acid decarboxylase activity"/>
    <property type="evidence" value="ECO:0007669"/>
    <property type="project" value="UniProtKB-EC"/>
</dbReference>
<evidence type="ECO:0000256" key="9">
    <source>
        <dbReference type="ARBA" id="ARBA00040968"/>
    </source>
</evidence>
<evidence type="ECO:0000256" key="10">
    <source>
        <dbReference type="ARBA" id="ARBA00041275"/>
    </source>
</evidence>
<keyword evidence="13" id="KW-1185">Reference proteome</keyword>
<evidence type="ECO:0000256" key="11">
    <source>
        <dbReference type="RuleBase" id="RU000382"/>
    </source>
</evidence>
<dbReference type="PANTHER" id="PTHR11999:SF167">
    <property type="entry name" value="AROMATIC-L-AMINO-ACID DECARBOXYLASE"/>
    <property type="match status" value="1"/>
</dbReference>
<protein>
    <recommendedName>
        <fullName evidence="9">Aromatic-L-amino-acid decarboxylase</fullName>
        <ecNumber evidence="8">4.1.1.28</ecNumber>
    </recommendedName>
    <alternativeName>
        <fullName evidence="10">DOPA decarboxylase</fullName>
    </alternativeName>
</protein>
<evidence type="ECO:0000256" key="5">
    <source>
        <dbReference type="ARBA" id="ARBA00022793"/>
    </source>
</evidence>
<evidence type="ECO:0000256" key="2">
    <source>
        <dbReference type="ARBA" id="ARBA00009533"/>
    </source>
</evidence>
<name>A0A2G9UF54_TELCI</name>
<dbReference type="InterPro" id="IPR015421">
    <property type="entry name" value="PyrdxlP-dep_Trfase_major"/>
</dbReference>
<dbReference type="OrthoDB" id="639767at2759"/>
<keyword evidence="4" id="KW-0127">Catecholamine biosynthesis</keyword>
<dbReference type="InterPro" id="IPR015424">
    <property type="entry name" value="PyrdxlP-dep_Trfase"/>
</dbReference>
<dbReference type="SUPFAM" id="SSF53383">
    <property type="entry name" value="PLP-dependent transferases"/>
    <property type="match status" value="1"/>
</dbReference>
<evidence type="ECO:0000313" key="13">
    <source>
        <dbReference type="Proteomes" id="UP000230423"/>
    </source>
</evidence>
<dbReference type="GO" id="GO:0042427">
    <property type="term" value="P:serotonin biosynthetic process"/>
    <property type="evidence" value="ECO:0007669"/>
    <property type="project" value="TreeGrafter"/>
</dbReference>
<evidence type="ECO:0000313" key="12">
    <source>
        <dbReference type="EMBL" id="PIO68851.1"/>
    </source>
</evidence>
<dbReference type="PANTHER" id="PTHR11999">
    <property type="entry name" value="GROUP II PYRIDOXAL-5-PHOSPHATE DECARBOXYLASE"/>
    <property type="match status" value="1"/>
</dbReference>